<dbReference type="InterPro" id="IPR020845">
    <property type="entry name" value="AMP-binding_CS"/>
</dbReference>
<dbReference type="EMBL" id="JAQLUK010000060">
    <property type="protein sequence ID" value="MDB2294164.1"/>
    <property type="molecule type" value="Genomic_DNA"/>
</dbReference>
<dbReference type="PANTHER" id="PTHR43201:SF5">
    <property type="entry name" value="MEDIUM-CHAIN ACYL-COA LIGASE ACSF2, MITOCHONDRIAL"/>
    <property type="match status" value="1"/>
</dbReference>
<dbReference type="PANTHER" id="PTHR43201">
    <property type="entry name" value="ACYL-COA SYNTHETASE"/>
    <property type="match status" value="1"/>
</dbReference>
<accession>A0ABT4Z7V2</accession>
<feature type="domain" description="AMP-dependent synthetase/ligase" evidence="3">
    <location>
        <begin position="20"/>
        <end position="399"/>
    </location>
</feature>
<dbReference type="Gene3D" id="3.30.300.30">
    <property type="match status" value="1"/>
</dbReference>
<evidence type="ECO:0000256" key="2">
    <source>
        <dbReference type="ARBA" id="ARBA00022598"/>
    </source>
</evidence>
<name>A0ABT4Z7V2_HALEZ</name>
<dbReference type="Pfam" id="PF00501">
    <property type="entry name" value="AMP-binding"/>
    <property type="match status" value="1"/>
</dbReference>
<evidence type="ECO:0000256" key="1">
    <source>
        <dbReference type="ARBA" id="ARBA00006432"/>
    </source>
</evidence>
<gene>
    <name evidence="5" type="ORF">PM085_18245</name>
</gene>
<dbReference type="SUPFAM" id="SSF56801">
    <property type="entry name" value="Acetyl-CoA synthetase-like"/>
    <property type="match status" value="1"/>
</dbReference>
<dbReference type="InterPro" id="IPR042099">
    <property type="entry name" value="ANL_N_sf"/>
</dbReference>
<dbReference type="InterPro" id="IPR000873">
    <property type="entry name" value="AMP-dep_synth/lig_dom"/>
</dbReference>
<dbReference type="Pfam" id="PF13193">
    <property type="entry name" value="AMP-binding_C"/>
    <property type="match status" value="1"/>
</dbReference>
<protein>
    <submittedName>
        <fullName evidence="5">Class I adenylate-forming enzyme family protein</fullName>
    </submittedName>
</protein>
<feature type="domain" description="AMP-binding enzyme C-terminal" evidence="4">
    <location>
        <begin position="449"/>
        <end position="524"/>
    </location>
</feature>
<comment type="similarity">
    <text evidence="1">Belongs to the ATP-dependent AMP-binding enzyme family.</text>
</comment>
<comment type="caution">
    <text evidence="5">The sequence shown here is derived from an EMBL/GenBank/DDBJ whole genome shotgun (WGS) entry which is preliminary data.</text>
</comment>
<evidence type="ECO:0000313" key="6">
    <source>
        <dbReference type="Proteomes" id="UP001210528"/>
    </source>
</evidence>
<dbReference type="Gene3D" id="3.40.50.12780">
    <property type="entry name" value="N-terminal domain of ligase-like"/>
    <property type="match status" value="1"/>
</dbReference>
<keyword evidence="2" id="KW-0436">Ligase</keyword>
<organism evidence="5 6">
    <name type="scientific">Halorubrum ezzemoulense</name>
    <name type="common">Halorubrum chaoviator</name>
    <dbReference type="NCBI Taxonomy" id="337243"/>
    <lineage>
        <taxon>Archaea</taxon>
        <taxon>Methanobacteriati</taxon>
        <taxon>Methanobacteriota</taxon>
        <taxon>Stenosarchaea group</taxon>
        <taxon>Halobacteria</taxon>
        <taxon>Halobacteriales</taxon>
        <taxon>Haloferacaceae</taxon>
        <taxon>Halorubrum</taxon>
    </lineage>
</organism>
<evidence type="ECO:0000313" key="5">
    <source>
        <dbReference type="EMBL" id="MDB2294164.1"/>
    </source>
</evidence>
<dbReference type="Proteomes" id="UP001210528">
    <property type="component" value="Unassembled WGS sequence"/>
</dbReference>
<dbReference type="InterPro" id="IPR025110">
    <property type="entry name" value="AMP-bd_C"/>
</dbReference>
<dbReference type="PROSITE" id="PS00455">
    <property type="entry name" value="AMP_BINDING"/>
    <property type="match status" value="1"/>
</dbReference>
<dbReference type="RefSeq" id="WP_271970632.1">
    <property type="nucleotide sequence ID" value="NZ_JAQLUK010000060.1"/>
</dbReference>
<sequence>MSNTPYDSDEPHTGVVHWYLEHRAATQPDQPAYSYTPVAIPDTLPTEGTWRDLNHESGCAAAALADAGVSAGDYIATLLPQCPQYLRAYAAAAKLGATLVPIDLRSEPREIAHILEQTQPTAFLGVASYHGKSVRGPLAEHELLDDIPIVEWLDEGGFIGADEPQGYEWSLVDADGGLREASEAISHRDPDTPFLVVFTSGTTGQPKGARLSHRNAVFQGTAMADTWEIDHDETTLVHLPPSHVGGSTELLGTVFVSGSEAVLLDAFDPGEALSRIADNGVTVVGNVPAMWEMLFAAPNHADAMASVTKAIVAGQAPSEETLKGMDEIGMPLTGWGLTETGGFVTLTQPDASWECLTKTTGTPYPDFDVKAVNDDGEFLPAGETGELVVRGDGVMLGYLSEKATAAEMIDHEWIRTGDMGLITDEGGVHLRGRVHNMYISGGYNVYPDEIQDVLTAHPDVKLAQVIGVQHNEWGEAGHAFIVPEPDAELTVSDLEAHANEKLADYKRPVEYTISAELPTTTLGKINRQDLIDEHDLSTV</sequence>
<reference evidence="5 6" key="1">
    <citation type="submission" date="2023-01" db="EMBL/GenBank/DDBJ databases">
        <title>Halorubrum ezzemoulense from Santa Pola, Spain.</title>
        <authorList>
            <person name="Feng Y."/>
            <person name="Louyakis A.S."/>
            <person name="Gogarten J.P."/>
        </authorList>
    </citation>
    <scope>NUCLEOTIDE SEQUENCE [LARGE SCALE GENOMIC DNA]</scope>
    <source>
        <strain evidence="5 6">AMM015</strain>
    </source>
</reference>
<dbReference type="InterPro" id="IPR045851">
    <property type="entry name" value="AMP-bd_C_sf"/>
</dbReference>
<proteinExistence type="inferred from homology"/>
<evidence type="ECO:0000259" key="3">
    <source>
        <dbReference type="Pfam" id="PF00501"/>
    </source>
</evidence>
<evidence type="ECO:0000259" key="4">
    <source>
        <dbReference type="Pfam" id="PF13193"/>
    </source>
</evidence>
<keyword evidence="6" id="KW-1185">Reference proteome</keyword>